<dbReference type="AlphaFoldDB" id="A0A1I5DFS0"/>
<dbReference type="Proteomes" id="UP000198599">
    <property type="component" value="Unassembled WGS sequence"/>
</dbReference>
<evidence type="ECO:0008006" key="3">
    <source>
        <dbReference type="Google" id="ProtNLM"/>
    </source>
</evidence>
<dbReference type="RefSeq" id="WP_143076334.1">
    <property type="nucleotide sequence ID" value="NZ_FOVP01000012.1"/>
</dbReference>
<accession>A0A1I5DFS0</accession>
<organism evidence="1 2">
    <name type="scientific">Roseovarius lutimaris</name>
    <dbReference type="NCBI Taxonomy" id="1005928"/>
    <lineage>
        <taxon>Bacteria</taxon>
        <taxon>Pseudomonadati</taxon>
        <taxon>Pseudomonadota</taxon>
        <taxon>Alphaproteobacteria</taxon>
        <taxon>Rhodobacterales</taxon>
        <taxon>Roseobacteraceae</taxon>
        <taxon>Roseovarius</taxon>
    </lineage>
</organism>
<name>A0A1I5DFS0_9RHOB</name>
<keyword evidence="2" id="KW-1185">Reference proteome</keyword>
<evidence type="ECO:0000313" key="1">
    <source>
        <dbReference type="EMBL" id="SFN97996.1"/>
    </source>
</evidence>
<dbReference type="EMBL" id="FOVP01000012">
    <property type="protein sequence ID" value="SFN97996.1"/>
    <property type="molecule type" value="Genomic_DNA"/>
</dbReference>
<gene>
    <name evidence="1" type="ORF">SAMN04487859_112103</name>
</gene>
<evidence type="ECO:0000313" key="2">
    <source>
        <dbReference type="Proteomes" id="UP000198599"/>
    </source>
</evidence>
<protein>
    <recommendedName>
        <fullName evidence="3">Transposase</fullName>
    </recommendedName>
</protein>
<dbReference type="STRING" id="1005928.SAMN04487859_112103"/>
<sequence length="63" mass="6902">MDIEVSGIDLGKTVCSLAGLDATGAVIYRKRFQRHRLLDFLESLRPCVVAMEACGGAHHIGRF</sequence>
<proteinExistence type="predicted"/>
<dbReference type="OrthoDB" id="8261795at2"/>
<reference evidence="2" key="1">
    <citation type="submission" date="2016-10" db="EMBL/GenBank/DDBJ databases">
        <authorList>
            <person name="Varghese N."/>
            <person name="Submissions S."/>
        </authorList>
    </citation>
    <scope>NUCLEOTIDE SEQUENCE [LARGE SCALE GENOMIC DNA]</scope>
    <source>
        <strain evidence="2">DSM 28463</strain>
    </source>
</reference>